<dbReference type="GO" id="GO:0000049">
    <property type="term" value="F:tRNA binding"/>
    <property type="evidence" value="ECO:0007669"/>
    <property type="project" value="InterPro"/>
</dbReference>
<dbReference type="GO" id="GO:0006424">
    <property type="term" value="P:glutamyl-tRNA aminoacylation"/>
    <property type="evidence" value="ECO:0007669"/>
    <property type="project" value="UniProtKB-UniRule"/>
</dbReference>
<dbReference type="FunFam" id="3.40.50.620:FF:000045">
    <property type="entry name" value="Glutamate--tRNA ligase, mitochondrial"/>
    <property type="match status" value="1"/>
</dbReference>
<name>A0A2R6XZA2_9BACL</name>
<proteinExistence type="inferred from homology"/>
<evidence type="ECO:0000256" key="6">
    <source>
        <dbReference type="ARBA" id="ARBA00022917"/>
    </source>
</evidence>
<protein>
    <recommendedName>
        <fullName evidence="8">Glutamate--tRNA ligase</fullName>
        <ecNumber evidence="8">6.1.1.17</ecNumber>
    </recommendedName>
    <alternativeName>
        <fullName evidence="8">Glutamyl-tRNA synthetase</fullName>
        <shortName evidence="8">GluRS</shortName>
    </alternativeName>
</protein>
<dbReference type="CDD" id="cd00808">
    <property type="entry name" value="GluRS_core"/>
    <property type="match status" value="1"/>
</dbReference>
<evidence type="ECO:0000256" key="5">
    <source>
        <dbReference type="ARBA" id="ARBA00022840"/>
    </source>
</evidence>
<dbReference type="GO" id="GO:0008270">
    <property type="term" value="F:zinc ion binding"/>
    <property type="evidence" value="ECO:0007669"/>
    <property type="project" value="UniProtKB-UniRule"/>
</dbReference>
<comment type="function">
    <text evidence="8">Catalyzes the attachment of glutamate to tRNA(Glu) in a two-step reaction: glutamate is first activated by ATP to form Glu-AMP and then transferred to the acceptor end of tRNA(Glu).</text>
</comment>
<feature type="binding site" evidence="8">
    <location>
        <position position="150"/>
    </location>
    <ligand>
        <name>Zn(2+)</name>
        <dbReference type="ChEBI" id="CHEBI:29105"/>
    </ligand>
</feature>
<feature type="short sequence motif" description="'KMSKS' region" evidence="8">
    <location>
        <begin position="265"/>
        <end position="269"/>
    </location>
</feature>
<keyword evidence="8" id="KW-0862">Zinc</keyword>
<comment type="subunit">
    <text evidence="8">Monomer.</text>
</comment>
<dbReference type="Pfam" id="PF00749">
    <property type="entry name" value="tRNA-synt_1c"/>
    <property type="match status" value="1"/>
</dbReference>
<dbReference type="InterPro" id="IPR001412">
    <property type="entry name" value="aa-tRNA-synth_I_CS"/>
</dbReference>
<dbReference type="Gene3D" id="1.10.10.350">
    <property type="match status" value="1"/>
</dbReference>
<evidence type="ECO:0000256" key="7">
    <source>
        <dbReference type="ARBA" id="ARBA00023146"/>
    </source>
</evidence>
<dbReference type="InterPro" id="IPR045462">
    <property type="entry name" value="aa-tRNA-synth_I_cd-bd"/>
</dbReference>
<feature type="binding site" evidence="8">
    <location>
        <position position="148"/>
    </location>
    <ligand>
        <name>Zn(2+)</name>
        <dbReference type="ChEBI" id="CHEBI:29105"/>
    </ligand>
</feature>
<dbReference type="Pfam" id="PF19269">
    <property type="entry name" value="Anticodon_2"/>
    <property type="match status" value="1"/>
</dbReference>
<reference evidence="12" key="1">
    <citation type="journal article" date="2018" name="Sci. Rep.">
        <title>Lignite coal burning seam in the remote Altai Mountains harbors a hydrogen-driven thermophilic microbial community.</title>
        <authorList>
            <person name="Kadnikov V.V."/>
            <person name="Mardanov A.V."/>
            <person name="Ivasenko D.A."/>
            <person name="Antsiferov D.V."/>
            <person name="Beletsky A.V."/>
            <person name="Karnachuk O.V."/>
            <person name="Ravin N.V."/>
        </authorList>
    </citation>
    <scope>NUCLEOTIDE SEQUENCE [LARGE SCALE GENOMIC DNA]</scope>
</reference>
<organism evidence="11 12">
    <name type="scientific">Candidatus Carbonibacillus altaicus</name>
    <dbReference type="NCBI Taxonomy" id="2163959"/>
    <lineage>
        <taxon>Bacteria</taxon>
        <taxon>Bacillati</taxon>
        <taxon>Bacillota</taxon>
        <taxon>Bacilli</taxon>
        <taxon>Bacillales</taxon>
        <taxon>Candidatus Carbonibacillus</taxon>
    </lineage>
</organism>
<evidence type="ECO:0000259" key="9">
    <source>
        <dbReference type="Pfam" id="PF00749"/>
    </source>
</evidence>
<dbReference type="Gene3D" id="1.10.8.70">
    <property type="entry name" value="Glutamate-tRNA synthetase, class I, anticodon-binding domain 1"/>
    <property type="match status" value="1"/>
</dbReference>
<evidence type="ECO:0000256" key="2">
    <source>
        <dbReference type="ARBA" id="ARBA00022490"/>
    </source>
</evidence>
<dbReference type="SUPFAM" id="SSF48163">
    <property type="entry name" value="An anticodon-binding domain of class I aminoacyl-tRNA synthetases"/>
    <property type="match status" value="1"/>
</dbReference>
<dbReference type="NCBIfam" id="TIGR00464">
    <property type="entry name" value="gltX_bact"/>
    <property type="match status" value="1"/>
</dbReference>
<keyword evidence="2 8" id="KW-0963">Cytoplasm</keyword>
<dbReference type="InterPro" id="IPR020751">
    <property type="entry name" value="aa-tRNA-synth_I_codon-bd_sub2"/>
</dbReference>
<feature type="domain" description="Glutamyl/glutaminyl-tRNA synthetase class Ib catalytic" evidence="9">
    <location>
        <begin position="17"/>
        <end position="334"/>
    </location>
</feature>
<dbReference type="EMBL" id="PEBX01000074">
    <property type="protein sequence ID" value="PTQ55766.1"/>
    <property type="molecule type" value="Genomic_DNA"/>
</dbReference>
<comment type="similarity">
    <text evidence="1 8">Belongs to the class-I aminoacyl-tRNA synthetase family. Glutamate--tRNA ligase type 1 subfamily.</text>
</comment>
<evidence type="ECO:0000256" key="3">
    <source>
        <dbReference type="ARBA" id="ARBA00022598"/>
    </source>
</evidence>
<evidence type="ECO:0000256" key="8">
    <source>
        <dbReference type="HAMAP-Rule" id="MF_00022"/>
    </source>
</evidence>
<dbReference type="InterPro" id="IPR049940">
    <property type="entry name" value="GluQ/Sye"/>
</dbReference>
<accession>A0A2R6XZA2</accession>
<feature type="binding site" evidence="8">
    <location>
        <position position="121"/>
    </location>
    <ligand>
        <name>Zn(2+)</name>
        <dbReference type="ChEBI" id="CHEBI:29105"/>
    </ligand>
</feature>
<keyword evidence="5 8" id="KW-0067">ATP-binding</keyword>
<keyword evidence="7 8" id="KW-0030">Aminoacyl-tRNA synthetase</keyword>
<comment type="cofactor">
    <cofactor evidence="8">
        <name>Zn(2+)</name>
        <dbReference type="ChEBI" id="CHEBI:29105"/>
    </cofactor>
    <text evidence="8">Binds 1 zinc ion per subunit.</text>
</comment>
<keyword evidence="3 8" id="KW-0436">Ligase</keyword>
<dbReference type="PANTHER" id="PTHR43311">
    <property type="entry name" value="GLUTAMATE--TRNA LIGASE"/>
    <property type="match status" value="1"/>
</dbReference>
<dbReference type="InterPro" id="IPR000924">
    <property type="entry name" value="Glu/Gln-tRNA-synth"/>
</dbReference>
<dbReference type="InterPro" id="IPR033910">
    <property type="entry name" value="GluRS_core"/>
</dbReference>
<dbReference type="EC" id="6.1.1.17" evidence="8"/>
<keyword evidence="6 8" id="KW-0648">Protein biosynthesis</keyword>
<dbReference type="InterPro" id="IPR020058">
    <property type="entry name" value="Glu/Gln-tRNA-synth_Ib_cat-dom"/>
</dbReference>
<dbReference type="InterPro" id="IPR020752">
    <property type="entry name" value="Glu-tRNA-synth_I_codon-bd_sub1"/>
</dbReference>
<dbReference type="HAMAP" id="MF_00022">
    <property type="entry name" value="Glu_tRNA_synth_type1"/>
    <property type="match status" value="1"/>
</dbReference>
<evidence type="ECO:0000259" key="10">
    <source>
        <dbReference type="Pfam" id="PF19269"/>
    </source>
</evidence>
<evidence type="ECO:0000313" key="11">
    <source>
        <dbReference type="EMBL" id="PTQ55766.1"/>
    </source>
</evidence>
<dbReference type="AlphaFoldDB" id="A0A2R6XZA2"/>
<feature type="domain" description="Aminoacyl-tRNA synthetase class I anticodon-binding" evidence="10">
    <location>
        <begin position="348"/>
        <end position="496"/>
    </location>
</feature>
<comment type="subcellular location">
    <subcellularLocation>
        <location evidence="8">Cytoplasm</location>
    </subcellularLocation>
</comment>
<keyword evidence="4 8" id="KW-0547">Nucleotide-binding</keyword>
<dbReference type="Gene3D" id="3.40.50.620">
    <property type="entry name" value="HUPs"/>
    <property type="match status" value="1"/>
</dbReference>
<dbReference type="Proteomes" id="UP000244338">
    <property type="component" value="Unassembled WGS sequence"/>
</dbReference>
<comment type="caution">
    <text evidence="11">The sequence shown here is derived from an EMBL/GenBank/DDBJ whole genome shotgun (WGS) entry which is preliminary data.</text>
</comment>
<dbReference type="SUPFAM" id="SSF52374">
    <property type="entry name" value="Nucleotidylyl transferase"/>
    <property type="match status" value="1"/>
</dbReference>
<dbReference type="InterPro" id="IPR008925">
    <property type="entry name" value="aa_tRNA-synth_I_cd-bd_sf"/>
</dbReference>
<dbReference type="InterPro" id="IPR004527">
    <property type="entry name" value="Glu-tRNA-ligase_bac/mito"/>
</dbReference>
<comment type="catalytic activity">
    <reaction evidence="8">
        <text>tRNA(Glu) + L-glutamate + ATP = L-glutamyl-tRNA(Glu) + AMP + diphosphate</text>
        <dbReference type="Rhea" id="RHEA:23540"/>
        <dbReference type="Rhea" id="RHEA-COMP:9663"/>
        <dbReference type="Rhea" id="RHEA-COMP:9680"/>
        <dbReference type="ChEBI" id="CHEBI:29985"/>
        <dbReference type="ChEBI" id="CHEBI:30616"/>
        <dbReference type="ChEBI" id="CHEBI:33019"/>
        <dbReference type="ChEBI" id="CHEBI:78442"/>
        <dbReference type="ChEBI" id="CHEBI:78520"/>
        <dbReference type="ChEBI" id="CHEBI:456215"/>
        <dbReference type="EC" id="6.1.1.17"/>
    </reaction>
</comment>
<sequence>MDPTQSINTMHTENQVQVRVRFAPSPTGELHIGGLRTALFNLLFARRHCGRAILRIDDTDRERSREEHLMSILESFSWLGLTFDEGPVQGGPYGPYRQSERLALYRDVLDKLVAEGKAYPCYCSAETLEASRKEQLKAGKTPRYAGTCRHLTPEEHAEKDKAGIRPVYRLKVDREEPLVVHDLIRGKVVFQPDQLDDFVIMKSDGTPTYHLASVIDDALMKITHILRAEEHLSNTPRHVLLFEALGTTPPQFAHVPMILAKDRSKLSKRHGATSVEAFRDLGYLPEALVNYSLLLGYAPPDDREHFHWEELAKTFELDRVAKHPAVYDTDKLRWMNAYYMRTLPLERIFEEARPFLIKAGYVDRTFTSDDERSLTLRRIDAVRERVSTLLELVDGLAYFYRPIQSYDEKGVRKHFSKPDVAAHLRRAARDLTALTVWDLDSTERVFRQTIEDLGISGGALIHPTRLAISGRTVGPGLFDIMVLLGKDETIKRMVEAADWIEAHSSGERHISVEDDAPSSS</sequence>
<evidence type="ECO:0000313" key="12">
    <source>
        <dbReference type="Proteomes" id="UP000244338"/>
    </source>
</evidence>
<gene>
    <name evidence="8" type="primary">gltX</name>
    <name evidence="11" type="ORF">BSOLF_1481</name>
</gene>
<dbReference type="GO" id="GO:0005524">
    <property type="term" value="F:ATP binding"/>
    <property type="evidence" value="ECO:0007669"/>
    <property type="project" value="UniProtKB-UniRule"/>
</dbReference>
<dbReference type="GO" id="GO:0005829">
    <property type="term" value="C:cytosol"/>
    <property type="evidence" value="ECO:0007669"/>
    <property type="project" value="TreeGrafter"/>
</dbReference>
<dbReference type="PRINTS" id="PR00987">
    <property type="entry name" value="TRNASYNTHGLU"/>
</dbReference>
<feature type="binding site" evidence="8">
    <location>
        <position position="123"/>
    </location>
    <ligand>
        <name>Zn(2+)</name>
        <dbReference type="ChEBI" id="CHEBI:29105"/>
    </ligand>
</feature>
<evidence type="ECO:0000256" key="1">
    <source>
        <dbReference type="ARBA" id="ARBA00007894"/>
    </source>
</evidence>
<evidence type="ECO:0000256" key="4">
    <source>
        <dbReference type="ARBA" id="ARBA00022741"/>
    </source>
</evidence>
<dbReference type="InterPro" id="IPR014729">
    <property type="entry name" value="Rossmann-like_a/b/a_fold"/>
</dbReference>
<feature type="binding site" evidence="8">
    <location>
        <position position="268"/>
    </location>
    <ligand>
        <name>ATP</name>
        <dbReference type="ChEBI" id="CHEBI:30616"/>
    </ligand>
</feature>
<keyword evidence="8" id="KW-0479">Metal-binding</keyword>
<dbReference type="GO" id="GO:0004818">
    <property type="term" value="F:glutamate-tRNA ligase activity"/>
    <property type="evidence" value="ECO:0007669"/>
    <property type="project" value="UniProtKB-UniRule"/>
</dbReference>
<dbReference type="PANTHER" id="PTHR43311:SF2">
    <property type="entry name" value="GLUTAMATE--TRNA LIGASE, MITOCHONDRIAL-RELATED"/>
    <property type="match status" value="1"/>
</dbReference>
<dbReference type="PROSITE" id="PS00178">
    <property type="entry name" value="AA_TRNA_LIGASE_I"/>
    <property type="match status" value="1"/>
</dbReference>
<feature type="short sequence motif" description="'HIGH' region" evidence="8">
    <location>
        <begin position="24"/>
        <end position="34"/>
    </location>
</feature>